<dbReference type="InterPro" id="IPR001878">
    <property type="entry name" value="Znf_CCHC"/>
</dbReference>
<protein>
    <submittedName>
        <fullName evidence="4">Zf-CCHC domain-containing protein/DUF4219 domain-containing protein/UBN2 domain-containing protein</fullName>
    </submittedName>
</protein>
<evidence type="ECO:0000256" key="1">
    <source>
        <dbReference type="PROSITE-ProRule" id="PRU00047"/>
    </source>
</evidence>
<comment type="caution">
    <text evidence="4">The sequence shown here is derived from an EMBL/GenBank/DDBJ whole genome shotgun (WGS) entry which is preliminary data.</text>
</comment>
<feature type="region of interest" description="Disordered" evidence="2">
    <location>
        <begin position="1"/>
        <end position="29"/>
    </location>
</feature>
<dbReference type="SUPFAM" id="SSF57756">
    <property type="entry name" value="Retrovirus zinc finger-like domains"/>
    <property type="match status" value="1"/>
</dbReference>
<dbReference type="InterPro" id="IPR036875">
    <property type="entry name" value="Znf_CCHC_sf"/>
</dbReference>
<keyword evidence="1" id="KW-0862">Zinc</keyword>
<dbReference type="PROSITE" id="PS50158">
    <property type="entry name" value="ZF_CCHC"/>
    <property type="match status" value="1"/>
</dbReference>
<sequence>MQERFVRQPRDERKSFQRSKDDKNGKSERKCFRCGDPNHLIVECLKPPRNYNQRAFVRGTWSDSDGDKEEKSKDENGLMVQASNEVFFEIKFFSDDLSSLDEKDLDRDLEDKGVASIVTSSSSSGLPIFLAL</sequence>
<organism evidence="4">
    <name type="scientific">Tanacetum cinerariifolium</name>
    <name type="common">Dalmatian daisy</name>
    <name type="synonym">Chrysanthemum cinerariifolium</name>
    <dbReference type="NCBI Taxonomy" id="118510"/>
    <lineage>
        <taxon>Eukaryota</taxon>
        <taxon>Viridiplantae</taxon>
        <taxon>Streptophyta</taxon>
        <taxon>Embryophyta</taxon>
        <taxon>Tracheophyta</taxon>
        <taxon>Spermatophyta</taxon>
        <taxon>Magnoliopsida</taxon>
        <taxon>eudicotyledons</taxon>
        <taxon>Gunneridae</taxon>
        <taxon>Pentapetalae</taxon>
        <taxon>asterids</taxon>
        <taxon>campanulids</taxon>
        <taxon>Asterales</taxon>
        <taxon>Asteraceae</taxon>
        <taxon>Asteroideae</taxon>
        <taxon>Anthemideae</taxon>
        <taxon>Anthemidinae</taxon>
        <taxon>Tanacetum</taxon>
    </lineage>
</organism>
<evidence type="ECO:0000256" key="2">
    <source>
        <dbReference type="SAM" id="MobiDB-lite"/>
    </source>
</evidence>
<dbReference type="GO" id="GO:0003676">
    <property type="term" value="F:nucleic acid binding"/>
    <property type="evidence" value="ECO:0007669"/>
    <property type="project" value="InterPro"/>
</dbReference>
<evidence type="ECO:0000259" key="3">
    <source>
        <dbReference type="PROSITE" id="PS50158"/>
    </source>
</evidence>
<proteinExistence type="predicted"/>
<dbReference type="Gene3D" id="4.10.60.10">
    <property type="entry name" value="Zinc finger, CCHC-type"/>
    <property type="match status" value="1"/>
</dbReference>
<accession>A0A699GUT1</accession>
<gene>
    <name evidence="4" type="ORF">Tci_196693</name>
</gene>
<name>A0A699GUT1_TANCI</name>
<dbReference type="GO" id="GO:0008270">
    <property type="term" value="F:zinc ion binding"/>
    <property type="evidence" value="ECO:0007669"/>
    <property type="project" value="UniProtKB-KW"/>
</dbReference>
<feature type="domain" description="CCHC-type" evidence="3">
    <location>
        <begin position="29"/>
        <end position="44"/>
    </location>
</feature>
<dbReference type="AlphaFoldDB" id="A0A699GUT1"/>
<feature type="region of interest" description="Disordered" evidence="2">
    <location>
        <begin position="56"/>
        <end position="76"/>
    </location>
</feature>
<keyword evidence="1" id="KW-0863">Zinc-finger</keyword>
<evidence type="ECO:0000313" key="4">
    <source>
        <dbReference type="EMBL" id="GEW24717.1"/>
    </source>
</evidence>
<reference evidence="4" key="1">
    <citation type="journal article" date="2019" name="Sci. Rep.">
        <title>Draft genome of Tanacetum cinerariifolium, the natural source of mosquito coil.</title>
        <authorList>
            <person name="Yamashiro T."/>
            <person name="Shiraishi A."/>
            <person name="Satake H."/>
            <person name="Nakayama K."/>
        </authorList>
    </citation>
    <scope>NUCLEOTIDE SEQUENCE</scope>
</reference>
<dbReference type="EMBL" id="BKCJ010050703">
    <property type="protein sequence ID" value="GEW24717.1"/>
    <property type="molecule type" value="Genomic_DNA"/>
</dbReference>
<keyword evidence="1" id="KW-0479">Metal-binding</keyword>